<feature type="compositionally biased region" description="Polar residues" evidence="1">
    <location>
        <begin position="306"/>
        <end position="316"/>
    </location>
</feature>
<feature type="region of interest" description="Disordered" evidence="1">
    <location>
        <begin position="1"/>
        <end position="89"/>
    </location>
</feature>
<feature type="compositionally biased region" description="Polar residues" evidence="1">
    <location>
        <begin position="226"/>
        <end position="236"/>
    </location>
</feature>
<dbReference type="InterPro" id="IPR021833">
    <property type="entry name" value="DUF3425"/>
</dbReference>
<feature type="compositionally biased region" description="Low complexity" evidence="1">
    <location>
        <begin position="317"/>
        <end position="335"/>
    </location>
</feature>
<feature type="region of interest" description="Disordered" evidence="1">
    <location>
        <begin position="177"/>
        <end position="236"/>
    </location>
</feature>
<feature type="compositionally biased region" description="Low complexity" evidence="1">
    <location>
        <begin position="180"/>
        <end position="195"/>
    </location>
</feature>
<keyword evidence="3" id="KW-1185">Reference proteome</keyword>
<feature type="compositionally biased region" description="Basic residues" evidence="1">
    <location>
        <begin position="206"/>
        <end position="221"/>
    </location>
</feature>
<dbReference type="EMBL" id="CP151260">
    <property type="protein sequence ID" value="WZH39458.1"/>
    <property type="molecule type" value="Genomic_DNA"/>
</dbReference>
<dbReference type="Proteomes" id="UP001489902">
    <property type="component" value="Chromosome 1"/>
</dbReference>
<feature type="region of interest" description="Disordered" evidence="1">
    <location>
        <begin position="304"/>
        <end position="375"/>
    </location>
</feature>
<accession>A0ABZ2WHS9</accession>
<dbReference type="Pfam" id="PF11905">
    <property type="entry name" value="DUF3425"/>
    <property type="match status" value="1"/>
</dbReference>
<dbReference type="CDD" id="cd14688">
    <property type="entry name" value="bZIP_YAP"/>
    <property type="match status" value="1"/>
</dbReference>
<reference evidence="2 3" key="1">
    <citation type="submission" date="2024-04" db="EMBL/GenBank/DDBJ databases">
        <title>Complete genome sequence of Fusarium acuminatum.</title>
        <authorList>
            <person name="Lan B."/>
        </authorList>
    </citation>
    <scope>NUCLEOTIDE SEQUENCE [LARGE SCALE GENOMIC DNA]</scope>
    <source>
        <strain evidence="2">1A</strain>
    </source>
</reference>
<gene>
    <name evidence="2" type="ORF">QYS62_000377</name>
</gene>
<protein>
    <submittedName>
        <fullName evidence="2">Bzip transcription factor</fullName>
    </submittedName>
</protein>
<evidence type="ECO:0000256" key="1">
    <source>
        <dbReference type="SAM" id="MobiDB-lite"/>
    </source>
</evidence>
<feature type="compositionally biased region" description="Basic and acidic residues" evidence="1">
    <location>
        <begin position="70"/>
        <end position="89"/>
    </location>
</feature>
<name>A0ABZ2WHS9_9HYPO</name>
<proteinExistence type="predicted"/>
<evidence type="ECO:0000313" key="3">
    <source>
        <dbReference type="Proteomes" id="UP001489902"/>
    </source>
</evidence>
<dbReference type="PANTHER" id="PTHR37012:SF2">
    <property type="entry name" value="BZIP DOMAIN-CONTAINING PROTEIN-RELATED"/>
    <property type="match status" value="1"/>
</dbReference>
<dbReference type="Gene3D" id="1.20.5.170">
    <property type="match status" value="1"/>
</dbReference>
<dbReference type="PANTHER" id="PTHR37012">
    <property type="entry name" value="B-ZIP TRANSCRIPTION FACTOR (EUROFUNG)-RELATED"/>
    <property type="match status" value="1"/>
</dbReference>
<evidence type="ECO:0000313" key="2">
    <source>
        <dbReference type="EMBL" id="WZH39458.1"/>
    </source>
</evidence>
<organism evidence="2 3">
    <name type="scientific">Fusarium acuminatum</name>
    <dbReference type="NCBI Taxonomy" id="5515"/>
    <lineage>
        <taxon>Eukaryota</taxon>
        <taxon>Fungi</taxon>
        <taxon>Dikarya</taxon>
        <taxon>Ascomycota</taxon>
        <taxon>Pezizomycotina</taxon>
        <taxon>Sordariomycetes</taxon>
        <taxon>Hypocreomycetidae</taxon>
        <taxon>Hypocreales</taxon>
        <taxon>Nectriaceae</taxon>
        <taxon>Fusarium</taxon>
        <taxon>Fusarium tricinctum species complex</taxon>
    </lineage>
</organism>
<sequence length="597" mass="65608">MASGPDTPGTVQSPAGPGLGLGPDDDSVSLKRDSDAVDPSSPAAGDDSAKRRKKAGPGSRGVANLTPEQLAKKRANDREAQRAIRERTKNQIETLERRIQDLTNQQPYQELQSVLRAKEAVEQENADIKRRLAGIVAMLQPIIGQGKSGIEQAYVSPAQTYAPPVQHPATLVVHNHHHNNNTNAASTPGSAASPPSHEPPPSQAPWHHHQQQQPPLHHHSAHPSAGPSTNPEAQAVTQLTQQRRNLQHGLDMGPERLGLDFLLEPSQRVNRIQNGVNGAQDTPQFHHMPMKHDWTGVNQERALHSRSASWGSQGKPSQSGQDQQHQSQHPHNSLSAGHTPESAHSPGYSPALSTAGGPVPRSEPNAIDPTSPIKNCQPTCPLDSLLLDFLSERRQRAADGLPAQDVVGPRYPSVSSLLNPANSAYSHPLSKVFTDILATFPDISTLPERVAVLYIMFLVMRWEIEPTKENYDRLPEWMTPCPSQTSIPHAAWIDHVPFPKMRDRLIRDHNPSILPFDNFFVPFTTTLSLSWPYEETDTLLQNPDSDELMINPVFERHLRKLDNWKLGDAFAKAFPTLEGTFNLGQSPSPRPSSSSSR</sequence>